<dbReference type="Proteomes" id="UP000664601">
    <property type="component" value="Unassembled WGS sequence"/>
</dbReference>
<dbReference type="SMART" id="SM00420">
    <property type="entry name" value="HTH_DEOR"/>
    <property type="match status" value="1"/>
</dbReference>
<proteinExistence type="predicted"/>
<dbReference type="Gene3D" id="3.40.50.1360">
    <property type="match status" value="1"/>
</dbReference>
<dbReference type="Pfam" id="PF00455">
    <property type="entry name" value="DeoRC"/>
    <property type="match status" value="1"/>
</dbReference>
<evidence type="ECO:0000313" key="6">
    <source>
        <dbReference type="Proteomes" id="UP000664601"/>
    </source>
</evidence>
<keyword evidence="1" id="KW-0805">Transcription regulation</keyword>
<evidence type="ECO:0000256" key="3">
    <source>
        <dbReference type="ARBA" id="ARBA00023163"/>
    </source>
</evidence>
<dbReference type="SMART" id="SM01134">
    <property type="entry name" value="DeoRC"/>
    <property type="match status" value="1"/>
</dbReference>
<dbReference type="PRINTS" id="PR00037">
    <property type="entry name" value="HTHLACR"/>
</dbReference>
<dbReference type="PROSITE" id="PS51000">
    <property type="entry name" value="HTH_DEOR_2"/>
    <property type="match status" value="1"/>
</dbReference>
<name>A0ABS3L7L6_9ENTE</name>
<accession>A0ABS3L7L6</accession>
<gene>
    <name evidence="5" type="ORF">JZO70_05590</name>
</gene>
<dbReference type="PANTHER" id="PTHR30363:SF51">
    <property type="entry name" value="HTH-TYPE TRANSCRIPTIONAL REPRESSOR GLCR"/>
    <property type="match status" value="1"/>
</dbReference>
<dbReference type="EMBL" id="JAFREM010000009">
    <property type="protein sequence ID" value="MBO1305621.1"/>
    <property type="molecule type" value="Genomic_DNA"/>
</dbReference>
<evidence type="ECO:0000256" key="1">
    <source>
        <dbReference type="ARBA" id="ARBA00023015"/>
    </source>
</evidence>
<dbReference type="PROSITE" id="PS00894">
    <property type="entry name" value="HTH_DEOR_1"/>
    <property type="match status" value="1"/>
</dbReference>
<evidence type="ECO:0000313" key="5">
    <source>
        <dbReference type="EMBL" id="MBO1305621.1"/>
    </source>
</evidence>
<dbReference type="InterPro" id="IPR036390">
    <property type="entry name" value="WH_DNA-bd_sf"/>
</dbReference>
<feature type="domain" description="HTH deoR-type" evidence="4">
    <location>
        <begin position="3"/>
        <end position="58"/>
    </location>
</feature>
<dbReference type="SUPFAM" id="SSF46785">
    <property type="entry name" value="Winged helix' DNA-binding domain"/>
    <property type="match status" value="1"/>
</dbReference>
<keyword evidence="6" id="KW-1185">Reference proteome</keyword>
<dbReference type="InterPro" id="IPR018356">
    <property type="entry name" value="Tscrpt_reg_HTH_DeoR_CS"/>
</dbReference>
<reference evidence="5 6" key="1">
    <citation type="submission" date="2021-03" db="EMBL/GenBank/DDBJ databases">
        <title>Enterococcal diversity collection.</title>
        <authorList>
            <person name="Gilmore M.S."/>
            <person name="Schwartzman J."/>
            <person name="Van Tyne D."/>
            <person name="Martin M."/>
            <person name="Earl A.M."/>
            <person name="Manson A.L."/>
            <person name="Straub T."/>
            <person name="Salamzade R."/>
            <person name="Saavedra J."/>
            <person name="Lebreton F."/>
            <person name="Prichula J."/>
            <person name="Schaufler K."/>
            <person name="Gaca A."/>
            <person name="Sgardioli B."/>
            <person name="Wagenaar J."/>
            <person name="Strong T."/>
        </authorList>
    </citation>
    <scope>NUCLEOTIDE SEQUENCE [LARGE SCALE GENOMIC DNA]</scope>
    <source>
        <strain evidence="5 6">669A</strain>
    </source>
</reference>
<dbReference type="InterPro" id="IPR037171">
    <property type="entry name" value="NagB/RpiA_transferase-like"/>
</dbReference>
<dbReference type="PANTHER" id="PTHR30363">
    <property type="entry name" value="HTH-TYPE TRANSCRIPTIONAL REGULATOR SRLR-RELATED"/>
    <property type="match status" value="1"/>
</dbReference>
<dbReference type="InterPro" id="IPR014036">
    <property type="entry name" value="DeoR-like_C"/>
</dbReference>
<comment type="caution">
    <text evidence="5">The sequence shown here is derived from an EMBL/GenBank/DDBJ whole genome shotgun (WGS) entry which is preliminary data.</text>
</comment>
<dbReference type="Pfam" id="PF08220">
    <property type="entry name" value="HTH_DeoR"/>
    <property type="match status" value="1"/>
</dbReference>
<keyword evidence="3" id="KW-0804">Transcription</keyword>
<dbReference type="InterPro" id="IPR001034">
    <property type="entry name" value="DeoR_HTH"/>
</dbReference>
<dbReference type="RefSeq" id="WP_207672564.1">
    <property type="nucleotide sequence ID" value="NZ_JAFREM010000009.1"/>
</dbReference>
<dbReference type="InterPro" id="IPR050313">
    <property type="entry name" value="Carb_Metab_HTH_regulators"/>
</dbReference>
<evidence type="ECO:0000259" key="4">
    <source>
        <dbReference type="PROSITE" id="PS51000"/>
    </source>
</evidence>
<organism evidence="5 6">
    <name type="scientific">Candidatus Enterococcus moelleringii</name>
    <dbReference type="NCBI Taxonomy" id="2815325"/>
    <lineage>
        <taxon>Bacteria</taxon>
        <taxon>Bacillati</taxon>
        <taxon>Bacillota</taxon>
        <taxon>Bacilli</taxon>
        <taxon>Lactobacillales</taxon>
        <taxon>Enterococcaceae</taxon>
        <taxon>Enterococcus</taxon>
    </lineage>
</organism>
<evidence type="ECO:0000256" key="2">
    <source>
        <dbReference type="ARBA" id="ARBA00023125"/>
    </source>
</evidence>
<keyword evidence="2" id="KW-0238">DNA-binding</keyword>
<protein>
    <submittedName>
        <fullName evidence="5">DeoR/GlpR transcriptional regulator</fullName>
    </submittedName>
</protein>
<sequence length="248" mass="27955">MYQKERIQKIQQLLLEKTSLTKNEIMETFEISSDTARRDILEVTKSGLATRTHGGIILADTGNKVLDFFERSTLLLPEKERMAQKVVEYLPENATCFLDVSTTLTIAAQQLKKSCKIYTHSLDNAFALGMNSGLTTHVFGGELDTDNRFFFGTQTLQEIQQLKFDLAFIGAASIEEDGIYYKEETNACLKQAVVSRSRKIVLVSEAQKFQKSAPYKGAELSQIDVVISDQALSPKEKSYFKADCEFIY</sequence>
<dbReference type="SUPFAM" id="SSF100950">
    <property type="entry name" value="NagB/RpiA/CoA transferase-like"/>
    <property type="match status" value="1"/>
</dbReference>